<reference evidence="1 2" key="1">
    <citation type="submission" date="2024-09" db="EMBL/GenBank/DDBJ databases">
        <authorList>
            <person name="Sun Q."/>
            <person name="Mori K."/>
        </authorList>
    </citation>
    <scope>NUCLEOTIDE SEQUENCE [LARGE SCALE GENOMIC DNA]</scope>
    <source>
        <strain evidence="1 2">CGMCC 1.15906</strain>
    </source>
</reference>
<dbReference type="RefSeq" id="WP_380049006.1">
    <property type="nucleotide sequence ID" value="NZ_JBHLTC010000020.1"/>
</dbReference>
<proteinExistence type="predicted"/>
<comment type="caution">
    <text evidence="1">The sequence shown here is derived from an EMBL/GenBank/DDBJ whole genome shotgun (WGS) entry which is preliminary data.</text>
</comment>
<evidence type="ECO:0000313" key="2">
    <source>
        <dbReference type="Proteomes" id="UP001589890"/>
    </source>
</evidence>
<organism evidence="1 2">
    <name type="scientific">Kribbella deserti</name>
    <dbReference type="NCBI Taxonomy" id="1926257"/>
    <lineage>
        <taxon>Bacteria</taxon>
        <taxon>Bacillati</taxon>
        <taxon>Actinomycetota</taxon>
        <taxon>Actinomycetes</taxon>
        <taxon>Propionibacteriales</taxon>
        <taxon>Kribbellaceae</taxon>
        <taxon>Kribbella</taxon>
    </lineage>
</organism>
<keyword evidence="2" id="KW-1185">Reference proteome</keyword>
<evidence type="ECO:0000313" key="1">
    <source>
        <dbReference type="EMBL" id="MFC0625995.1"/>
    </source>
</evidence>
<dbReference type="Proteomes" id="UP001589890">
    <property type="component" value="Unassembled WGS sequence"/>
</dbReference>
<gene>
    <name evidence="1" type="ORF">ACFFGN_18090</name>
</gene>
<name>A0ABV6QMX9_9ACTN</name>
<dbReference type="EMBL" id="JBHLTC010000020">
    <property type="protein sequence ID" value="MFC0625995.1"/>
    <property type="molecule type" value="Genomic_DNA"/>
</dbReference>
<accession>A0ABV6QMX9</accession>
<protein>
    <submittedName>
        <fullName evidence="1">Uncharacterized protein</fullName>
    </submittedName>
</protein>
<sequence>MSGPFVVVSRSRIRAGRAAAHALWYEALCRSVEENEPRMLAFNAYESEDRQVCVVVQIHPDAESMEYHLSLYADKVLGTPEYDQVESIEICGAPSEALERRLQADFPNLPVTVVRVHRAGFTRLREVSDVVAG</sequence>